<evidence type="ECO:0000259" key="3">
    <source>
        <dbReference type="SMART" id="SM00635"/>
    </source>
</evidence>
<reference evidence="5" key="2">
    <citation type="journal article" date="2021" name="PeerJ">
        <title>Extensive microbial diversity within the chicken gut microbiome revealed by metagenomics and culture.</title>
        <authorList>
            <person name="Gilroy R."/>
            <person name="Ravi A."/>
            <person name="Getino M."/>
            <person name="Pursley I."/>
            <person name="Horton D.L."/>
            <person name="Alikhan N.F."/>
            <person name="Baker D."/>
            <person name="Gharbi K."/>
            <person name="Hall N."/>
            <person name="Watson M."/>
            <person name="Adriaenssens E.M."/>
            <person name="Foster-Nyarko E."/>
            <person name="Jarju S."/>
            <person name="Secka A."/>
            <person name="Antonio M."/>
            <person name="Oren A."/>
            <person name="Chaudhuri R.R."/>
            <person name="La Ragione R."/>
            <person name="Hildebrand F."/>
            <person name="Pallen M.J."/>
        </authorList>
    </citation>
    <scope>NUCLEOTIDE SEQUENCE</scope>
    <source>
        <strain evidence="5">10532</strain>
    </source>
</reference>
<dbReference type="AlphaFoldDB" id="A0A9D9HP24"/>
<dbReference type="Gene3D" id="3.20.20.80">
    <property type="entry name" value="Glycosidases"/>
    <property type="match status" value="1"/>
</dbReference>
<dbReference type="InterPro" id="IPR003343">
    <property type="entry name" value="Big_2"/>
</dbReference>
<dbReference type="SMART" id="SM00642">
    <property type="entry name" value="Aamy"/>
    <property type="match status" value="1"/>
</dbReference>
<dbReference type="Gene3D" id="2.60.40.4270">
    <property type="entry name" value="Listeria-Bacteroides repeat domain"/>
    <property type="match status" value="1"/>
</dbReference>
<dbReference type="InterPro" id="IPR042229">
    <property type="entry name" value="Listeria/Bacterioides_rpt_sf"/>
</dbReference>
<dbReference type="SUPFAM" id="SSF49373">
    <property type="entry name" value="Invasin/intimin cell-adhesion fragments"/>
    <property type="match status" value="1"/>
</dbReference>
<dbReference type="PANTHER" id="PTHR43447">
    <property type="entry name" value="ALPHA-AMYLASE"/>
    <property type="match status" value="1"/>
</dbReference>
<dbReference type="InterPro" id="IPR013378">
    <property type="entry name" value="InlB-like_B-rpt"/>
</dbReference>
<dbReference type="InterPro" id="IPR006047">
    <property type="entry name" value="GH13_cat_dom"/>
</dbReference>
<evidence type="ECO:0000313" key="5">
    <source>
        <dbReference type="EMBL" id="MBO8457268.1"/>
    </source>
</evidence>
<dbReference type="InterPro" id="IPR017853">
    <property type="entry name" value="GH"/>
</dbReference>
<evidence type="ECO:0000256" key="2">
    <source>
        <dbReference type="SAM" id="MobiDB-lite"/>
    </source>
</evidence>
<dbReference type="Pfam" id="PF09479">
    <property type="entry name" value="Flg_new"/>
    <property type="match status" value="2"/>
</dbReference>
<organism evidence="5 6">
    <name type="scientific">Candidatus Gallitreponema excrementavium</name>
    <dbReference type="NCBI Taxonomy" id="2840840"/>
    <lineage>
        <taxon>Bacteria</taxon>
        <taxon>Pseudomonadati</taxon>
        <taxon>Spirochaetota</taxon>
        <taxon>Spirochaetia</taxon>
        <taxon>Spirochaetales</taxon>
        <taxon>Candidatus Gallitreponema</taxon>
    </lineage>
</organism>
<feature type="region of interest" description="Disordered" evidence="2">
    <location>
        <begin position="437"/>
        <end position="456"/>
    </location>
</feature>
<reference evidence="5" key="1">
    <citation type="submission" date="2020-10" db="EMBL/GenBank/DDBJ databases">
        <authorList>
            <person name="Gilroy R."/>
        </authorList>
    </citation>
    <scope>NUCLEOTIDE SEQUENCE</scope>
    <source>
        <strain evidence="5">10532</strain>
    </source>
</reference>
<feature type="compositionally biased region" description="Polar residues" evidence="2">
    <location>
        <begin position="437"/>
        <end position="453"/>
    </location>
</feature>
<dbReference type="SMART" id="SM00635">
    <property type="entry name" value="BID_2"/>
    <property type="match status" value="1"/>
</dbReference>
<dbReference type="InterPro" id="IPR008964">
    <property type="entry name" value="Invasin/intimin_cell_adhesion"/>
</dbReference>
<sequence length="866" mass="94703">MPTMVGNFNNTRLNFKGLFLGLFVFIAVFGMVFACKAPVTPTVPEPETYTVTFHFDDKTQSETYTAGEELELLTKEEAGISDDYELEWYTDSDYTEKAHGGTPVNSNLDIYGKLTEIDTSIEYTVKFMNDGGTALGEEQKVNAGGSVTEPVTPTPEKSEHEGWIFSGWSLSPEGTDLLSVSDDKISIKASWAGDGNVITIYAVYIDPDSQKPVIGIELSPGEDFELYVGDTKNLAVIYTPEDANVGKDLSWTCTPEGIVKVESTADGGKVTALSEGSATITVKLSGDGSVTDSVKVNVSEKTVNVSFKSGVMLQGFNWSSASRTNNSVWNTWYGIMEDNAEAIKNRFEYVWFPPPSMSASFGPEGYLPTQLNDFNSYYGSESELRAVISAIKPAKAIADVVINHRNGSTDYGDFTNPSWTEDFYSICSNDEGFTESPVMSASSKRGNPDTGESYSAARDIDHTNTSVQNGIITWMNDELKDLGFVGWRYDYVKGYGGEYVGYYNAKTNPEFSVGEYWPEGGADWVSEIDTWLTETEASINGTQGMPSKAFDFVLKRNLNEAFGWYKNSTDQGSEDHKTLWDMSKLADANTLMRKNPSRAVTFVDNHDTGSSQLHWCLDPGDLGPAYAFILTHPGYPCVAWQHYFTFAESGEKVDPEQYIGENEVPGTENTYRQHIDYLIDLRQRIGIEYDDVVDVVGKSSNYYAGKITGLNGEIVVVIGNGYIPSGKGYEGNNPIYAGTNFAIWEKGVNGTDSIGGGGTEPGETASITVTCANDWTWNDGVKIFAWVWGGSYGGGQWIPCSGSGTTVNFDITDDLTAFLLVRCHKDTVTPDWGATAGSAGEIYNKTNDITYSSGQTSYNGGNWGKP</sequence>
<dbReference type="GO" id="GO:0005975">
    <property type="term" value="P:carbohydrate metabolic process"/>
    <property type="evidence" value="ECO:0007669"/>
    <property type="project" value="InterPro"/>
</dbReference>
<dbReference type="SUPFAM" id="SSF51445">
    <property type="entry name" value="(Trans)glycosidases"/>
    <property type="match status" value="1"/>
</dbReference>
<comment type="subcellular location">
    <subcellularLocation>
        <location evidence="1">Cell envelope</location>
    </subcellularLocation>
</comment>
<evidence type="ECO:0000256" key="1">
    <source>
        <dbReference type="ARBA" id="ARBA00004196"/>
    </source>
</evidence>
<name>A0A9D9HP24_9SPIR</name>
<protein>
    <submittedName>
        <fullName evidence="5">InlB B-repeat-containing protein</fullName>
    </submittedName>
</protein>
<evidence type="ECO:0000259" key="4">
    <source>
        <dbReference type="SMART" id="SM00642"/>
    </source>
</evidence>
<feature type="domain" description="Glycosyl hydrolase family 13 catalytic" evidence="4">
    <location>
        <begin position="310"/>
        <end position="682"/>
    </location>
</feature>
<dbReference type="GO" id="GO:0030313">
    <property type="term" value="C:cell envelope"/>
    <property type="evidence" value="ECO:0007669"/>
    <property type="project" value="UniProtKB-SubCell"/>
</dbReference>
<dbReference type="Proteomes" id="UP000823638">
    <property type="component" value="Unassembled WGS sequence"/>
</dbReference>
<dbReference type="Pfam" id="PF02368">
    <property type="entry name" value="Big_2"/>
    <property type="match status" value="1"/>
</dbReference>
<accession>A0A9D9HP24</accession>
<dbReference type="Gene3D" id="2.60.40.1080">
    <property type="match status" value="1"/>
</dbReference>
<evidence type="ECO:0000313" key="6">
    <source>
        <dbReference type="Proteomes" id="UP000823638"/>
    </source>
</evidence>
<proteinExistence type="predicted"/>
<feature type="domain" description="BIG2" evidence="3">
    <location>
        <begin position="212"/>
        <end position="294"/>
    </location>
</feature>
<dbReference type="EMBL" id="JADIMM010000045">
    <property type="protein sequence ID" value="MBO8457268.1"/>
    <property type="molecule type" value="Genomic_DNA"/>
</dbReference>
<comment type="caution">
    <text evidence="5">The sequence shown here is derived from an EMBL/GenBank/DDBJ whole genome shotgun (WGS) entry which is preliminary data.</text>
</comment>
<gene>
    <name evidence="5" type="ORF">IAA81_03460</name>
</gene>